<feature type="domain" description="NodB homology" evidence="2">
    <location>
        <begin position="110"/>
        <end position="291"/>
    </location>
</feature>
<dbReference type="EMBL" id="JAGFWR010000001">
    <property type="protein sequence ID" value="MBO4159335.1"/>
    <property type="molecule type" value="Genomic_DNA"/>
</dbReference>
<sequence length="308" mass="33370">MSSTTDPERPAPEPNGAPSTGPWDQSAERPEESPAGRDRALSRRRVLSGTAAALAGAGVALTGEFGYAEATADSKLPVYGGYAASVHADRRTPPRSSRVDVVWSVDTTRRLIALTFDDGPAPNWTPRVLSILAQTDTPATFFMVGRRAREYGRLVAHRLDGHEIGNHTWAHQDLAKMTYEQACTAIGRAHNELTRLWGREPTLLRPPYGHLAGSTLLAANDLGYQVVLWNRQMLESRFTQNPDGLVDYIVESCDPGTILLAHDTGPADRLVAIRGLAAMIIGLRRRGFEFVTVSELMAAATPAATPAH</sequence>
<keyword evidence="4" id="KW-1185">Reference proteome</keyword>
<evidence type="ECO:0000313" key="4">
    <source>
        <dbReference type="Proteomes" id="UP000671399"/>
    </source>
</evidence>
<dbReference type="InterPro" id="IPR050248">
    <property type="entry name" value="Polysacc_deacetylase_ArnD"/>
</dbReference>
<comment type="caution">
    <text evidence="3">The sequence shown here is derived from an EMBL/GenBank/DDBJ whole genome shotgun (WGS) entry which is preliminary data.</text>
</comment>
<dbReference type="Pfam" id="PF01522">
    <property type="entry name" value="Polysacc_deac_1"/>
    <property type="match status" value="1"/>
</dbReference>
<dbReference type="CDD" id="cd10917">
    <property type="entry name" value="CE4_NodB_like_6s_7s"/>
    <property type="match status" value="1"/>
</dbReference>
<feature type="compositionally biased region" description="Basic and acidic residues" evidence="1">
    <location>
        <begin position="26"/>
        <end position="41"/>
    </location>
</feature>
<gene>
    <name evidence="3" type="ORF">JQN83_00690</name>
</gene>
<evidence type="ECO:0000259" key="2">
    <source>
        <dbReference type="PROSITE" id="PS51677"/>
    </source>
</evidence>
<evidence type="ECO:0000313" key="3">
    <source>
        <dbReference type="EMBL" id="MBO4159335.1"/>
    </source>
</evidence>
<dbReference type="InterPro" id="IPR011330">
    <property type="entry name" value="Glyco_hydro/deAcase_b/a-brl"/>
</dbReference>
<reference evidence="3 4" key="1">
    <citation type="submission" date="2021-03" db="EMBL/GenBank/DDBJ databases">
        <authorList>
            <person name="Lee D.-H."/>
        </authorList>
    </citation>
    <scope>NUCLEOTIDE SEQUENCE [LARGE SCALE GENOMIC DNA]</scope>
    <source>
        <strain evidence="3 4">MMS20-R2-23</strain>
    </source>
</reference>
<dbReference type="Gene3D" id="3.20.20.370">
    <property type="entry name" value="Glycoside hydrolase/deacetylase"/>
    <property type="match status" value="1"/>
</dbReference>
<dbReference type="Proteomes" id="UP000671399">
    <property type="component" value="Unassembled WGS sequence"/>
</dbReference>
<evidence type="ECO:0000256" key="1">
    <source>
        <dbReference type="SAM" id="MobiDB-lite"/>
    </source>
</evidence>
<accession>A0ABS3V150</accession>
<name>A0ABS3V150_9ACTN</name>
<feature type="region of interest" description="Disordered" evidence="1">
    <location>
        <begin position="1"/>
        <end position="43"/>
    </location>
</feature>
<dbReference type="PANTHER" id="PTHR10587">
    <property type="entry name" value="GLYCOSYL TRANSFERASE-RELATED"/>
    <property type="match status" value="1"/>
</dbReference>
<dbReference type="InterPro" id="IPR002509">
    <property type="entry name" value="NODB_dom"/>
</dbReference>
<dbReference type="InterPro" id="IPR006311">
    <property type="entry name" value="TAT_signal"/>
</dbReference>
<dbReference type="SUPFAM" id="SSF88713">
    <property type="entry name" value="Glycoside hydrolase/deacetylase"/>
    <property type="match status" value="1"/>
</dbReference>
<organism evidence="3 4">
    <name type="scientific">Micromonospora antibiotica</name>
    <dbReference type="NCBI Taxonomy" id="2807623"/>
    <lineage>
        <taxon>Bacteria</taxon>
        <taxon>Bacillati</taxon>
        <taxon>Actinomycetota</taxon>
        <taxon>Actinomycetes</taxon>
        <taxon>Micromonosporales</taxon>
        <taxon>Micromonosporaceae</taxon>
        <taxon>Micromonospora</taxon>
    </lineage>
</organism>
<protein>
    <submittedName>
        <fullName evidence="3">Polysaccharide deacetylase family protein</fullName>
    </submittedName>
</protein>
<dbReference type="RefSeq" id="WP_208565061.1">
    <property type="nucleotide sequence ID" value="NZ_JAGFWR010000001.1"/>
</dbReference>
<dbReference type="PROSITE" id="PS51318">
    <property type="entry name" value="TAT"/>
    <property type="match status" value="1"/>
</dbReference>
<feature type="compositionally biased region" description="Basic and acidic residues" evidence="1">
    <location>
        <begin position="1"/>
        <end position="11"/>
    </location>
</feature>
<dbReference type="PROSITE" id="PS51677">
    <property type="entry name" value="NODB"/>
    <property type="match status" value="1"/>
</dbReference>
<proteinExistence type="predicted"/>